<protein>
    <submittedName>
        <fullName evidence="2">Uncharacterized protein</fullName>
    </submittedName>
</protein>
<dbReference type="Proteomes" id="UP000070444">
    <property type="component" value="Unassembled WGS sequence"/>
</dbReference>
<sequence>MNSILKIFIFVTSVFSAPPGLFKNNIGTPAAASSSDSILGPVTIVNQRIQEIEDIYITTSKLSTFN</sequence>
<keyword evidence="3" id="KW-1185">Reference proteome</keyword>
<keyword evidence="1" id="KW-0732">Signal</keyword>
<evidence type="ECO:0000256" key="1">
    <source>
        <dbReference type="SAM" id="SignalP"/>
    </source>
</evidence>
<gene>
    <name evidence="2" type="ORF">CONCODRAFT_10097</name>
</gene>
<evidence type="ECO:0000313" key="3">
    <source>
        <dbReference type="Proteomes" id="UP000070444"/>
    </source>
</evidence>
<proteinExistence type="predicted"/>
<evidence type="ECO:0000313" key="2">
    <source>
        <dbReference type="EMBL" id="KXN67772.1"/>
    </source>
</evidence>
<feature type="chain" id="PRO_5007294207" evidence="1">
    <location>
        <begin position="17"/>
        <end position="66"/>
    </location>
</feature>
<dbReference type="AlphaFoldDB" id="A0A137NYH8"/>
<organism evidence="2 3">
    <name type="scientific">Conidiobolus coronatus (strain ATCC 28846 / CBS 209.66 / NRRL 28638)</name>
    <name type="common">Delacroixia coronata</name>
    <dbReference type="NCBI Taxonomy" id="796925"/>
    <lineage>
        <taxon>Eukaryota</taxon>
        <taxon>Fungi</taxon>
        <taxon>Fungi incertae sedis</taxon>
        <taxon>Zoopagomycota</taxon>
        <taxon>Entomophthoromycotina</taxon>
        <taxon>Entomophthoromycetes</taxon>
        <taxon>Entomophthorales</taxon>
        <taxon>Ancylistaceae</taxon>
        <taxon>Conidiobolus</taxon>
    </lineage>
</organism>
<name>A0A137NYH8_CONC2</name>
<feature type="signal peptide" evidence="1">
    <location>
        <begin position="1"/>
        <end position="16"/>
    </location>
</feature>
<dbReference type="EMBL" id="KQ964613">
    <property type="protein sequence ID" value="KXN67772.1"/>
    <property type="molecule type" value="Genomic_DNA"/>
</dbReference>
<reference evidence="2 3" key="1">
    <citation type="journal article" date="2015" name="Genome Biol. Evol.">
        <title>Phylogenomic analyses indicate that early fungi evolved digesting cell walls of algal ancestors of land plants.</title>
        <authorList>
            <person name="Chang Y."/>
            <person name="Wang S."/>
            <person name="Sekimoto S."/>
            <person name="Aerts A.L."/>
            <person name="Choi C."/>
            <person name="Clum A."/>
            <person name="LaButti K.M."/>
            <person name="Lindquist E.A."/>
            <person name="Yee Ngan C."/>
            <person name="Ohm R.A."/>
            <person name="Salamov A.A."/>
            <person name="Grigoriev I.V."/>
            <person name="Spatafora J.W."/>
            <person name="Berbee M.L."/>
        </authorList>
    </citation>
    <scope>NUCLEOTIDE SEQUENCE [LARGE SCALE GENOMIC DNA]</scope>
    <source>
        <strain evidence="2 3">NRRL 28638</strain>
    </source>
</reference>
<accession>A0A137NYH8</accession>